<dbReference type="Pfam" id="PF07332">
    <property type="entry name" value="Phage_holin_3_6"/>
    <property type="match status" value="1"/>
</dbReference>
<keyword evidence="1" id="KW-0472">Membrane</keyword>
<reference evidence="2 3" key="1">
    <citation type="journal article" date="2014" name="Int. J. Syst. Evol. Microbiol.">
        <title>Celeribacter indicus sp. nov., a polycyclic aromatic hydrocarbon-degrading bacterium from deep-sea sediment and reclassification of Huaishuia halophila as Celeribacter halophilus comb. nov.</title>
        <authorList>
            <person name="Lai Q."/>
            <person name="Cao J."/>
            <person name="Yuan J."/>
            <person name="Li F."/>
            <person name="Shao Z."/>
        </authorList>
    </citation>
    <scope>NUCLEOTIDE SEQUENCE [LARGE SCALE GENOMIC DNA]</scope>
    <source>
        <strain evidence="2">P73</strain>
    </source>
</reference>
<sequence length="113" mass="11653">MITALSLTLRRAARRAALSATAAAFLLVGLVFLTVSAFSALLLVTTLPIAALIVGGAYFGVGLVLLAIATPPPPAIPPVPAAPPADPYRGDMLTEAFLQGMETGATVRRTLRR</sequence>
<protein>
    <submittedName>
        <fullName evidence="2">Uncharacterized protein</fullName>
    </submittedName>
</protein>
<keyword evidence="1" id="KW-1133">Transmembrane helix</keyword>
<keyword evidence="3" id="KW-1185">Reference proteome</keyword>
<feature type="transmembrane region" description="Helical" evidence="1">
    <location>
        <begin position="20"/>
        <end position="43"/>
    </location>
</feature>
<organism evidence="2 3">
    <name type="scientific">Celeribacter indicus</name>
    <dbReference type="NCBI Taxonomy" id="1208324"/>
    <lineage>
        <taxon>Bacteria</taxon>
        <taxon>Pseudomonadati</taxon>
        <taxon>Pseudomonadota</taxon>
        <taxon>Alphaproteobacteria</taxon>
        <taxon>Rhodobacterales</taxon>
        <taxon>Roseobacteraceae</taxon>
        <taxon>Celeribacter</taxon>
    </lineage>
</organism>
<dbReference type="Proteomes" id="UP000031521">
    <property type="component" value="Chromosome"/>
</dbReference>
<accession>A0A0B5DYH3</accession>
<proteinExistence type="predicted"/>
<keyword evidence="1" id="KW-0812">Transmembrane</keyword>
<dbReference type="RefSeq" id="WP_043869129.1">
    <property type="nucleotide sequence ID" value="NZ_CP004393.1"/>
</dbReference>
<evidence type="ECO:0000256" key="1">
    <source>
        <dbReference type="SAM" id="Phobius"/>
    </source>
</evidence>
<dbReference type="STRING" id="1208324.P73_1490"/>
<evidence type="ECO:0000313" key="3">
    <source>
        <dbReference type="Proteomes" id="UP000031521"/>
    </source>
</evidence>
<dbReference type="HOGENOM" id="CLU_2128999_0_0_5"/>
<dbReference type="AlphaFoldDB" id="A0A0B5DYH3"/>
<evidence type="ECO:0000313" key="2">
    <source>
        <dbReference type="EMBL" id="AJE46205.1"/>
    </source>
</evidence>
<feature type="transmembrane region" description="Helical" evidence="1">
    <location>
        <begin position="49"/>
        <end position="69"/>
    </location>
</feature>
<dbReference type="InterPro" id="IPR009937">
    <property type="entry name" value="Phage_holin_3_6"/>
</dbReference>
<gene>
    <name evidence="2" type="ORF">P73_1490</name>
</gene>
<dbReference type="KEGG" id="cid:P73_1490"/>
<name>A0A0B5DYH3_9RHOB</name>
<dbReference type="EMBL" id="CP004393">
    <property type="protein sequence ID" value="AJE46205.1"/>
    <property type="molecule type" value="Genomic_DNA"/>
</dbReference>